<accession>A0A0X3NIT0</accession>
<dbReference type="AlphaFoldDB" id="A0A0X3NIT0"/>
<proteinExistence type="predicted"/>
<keyword evidence="1" id="KW-0808">Transferase</keyword>
<dbReference type="GO" id="GO:0008168">
    <property type="term" value="F:methyltransferase activity"/>
    <property type="evidence" value="ECO:0007669"/>
    <property type="project" value="UniProtKB-KW"/>
</dbReference>
<gene>
    <name evidence="1" type="primary">KD5BB</name>
    <name evidence="1" type="ORF">TR151229</name>
</gene>
<dbReference type="EMBL" id="GEEE01023637">
    <property type="protein sequence ID" value="JAP39588.1"/>
    <property type="molecule type" value="Transcribed_RNA"/>
</dbReference>
<sequence length="122" mass="14307">METDQQEEYTYWLSLESLINVAVTRIKFKRKTAFETVVEAAYTLLAYVRVKIVRKNIKTRRKHVCHGKRVLYRALPLLPVCARWNRAMGENQLKCRERGLQITDSVLGECERRDPGHLQSIC</sequence>
<reference evidence="1" key="1">
    <citation type="submission" date="2016-01" db="EMBL/GenBank/DDBJ databases">
        <title>Reference transcriptome for the parasite Schistocephalus solidus: insights into the molecular evolution of parasitism.</title>
        <authorList>
            <person name="Hebert F.O."/>
            <person name="Grambauer S."/>
            <person name="Barber I."/>
            <person name="Landry C.R."/>
            <person name="Aubin-Horth N."/>
        </authorList>
    </citation>
    <scope>NUCLEOTIDE SEQUENCE</scope>
</reference>
<protein>
    <submittedName>
        <fullName evidence="1">Lysine-specific demethylase 5B-B</fullName>
    </submittedName>
</protein>
<keyword evidence="1" id="KW-0489">Methyltransferase</keyword>
<organism evidence="1">
    <name type="scientific">Schistocephalus solidus</name>
    <name type="common">Tapeworm</name>
    <dbReference type="NCBI Taxonomy" id="70667"/>
    <lineage>
        <taxon>Eukaryota</taxon>
        <taxon>Metazoa</taxon>
        <taxon>Spiralia</taxon>
        <taxon>Lophotrochozoa</taxon>
        <taxon>Platyhelminthes</taxon>
        <taxon>Cestoda</taxon>
        <taxon>Eucestoda</taxon>
        <taxon>Diphyllobothriidea</taxon>
        <taxon>Diphyllobothriidae</taxon>
        <taxon>Schistocephalus</taxon>
    </lineage>
</organism>
<dbReference type="GO" id="GO:0032259">
    <property type="term" value="P:methylation"/>
    <property type="evidence" value="ECO:0007669"/>
    <property type="project" value="UniProtKB-KW"/>
</dbReference>
<name>A0A0X3NIT0_SCHSO</name>
<evidence type="ECO:0000313" key="1">
    <source>
        <dbReference type="EMBL" id="JAP39588.1"/>
    </source>
</evidence>